<dbReference type="InterPro" id="IPR003607">
    <property type="entry name" value="HD/PDEase_dom"/>
</dbReference>
<protein>
    <recommendedName>
        <fullName evidence="8">Phosphodiesterase</fullName>
        <ecNumber evidence="8">3.1.4.-</ecNumber>
    </recommendedName>
</protein>
<comment type="cofactor">
    <cofactor evidence="8">
        <name>a divalent metal cation</name>
        <dbReference type="ChEBI" id="CHEBI:60240"/>
    </cofactor>
    <text evidence="8">Binds 2 divalent metal cations per subunit. Site 1 may preferentially bind zinc ions, while site 2 has a preference for magnesium and/or manganese ions.</text>
</comment>
<evidence type="ECO:0000256" key="3">
    <source>
        <dbReference type="ARBA" id="ARBA00022723"/>
    </source>
</evidence>
<dbReference type="InterPro" id="IPR029016">
    <property type="entry name" value="GAF-like_dom_sf"/>
</dbReference>
<dbReference type="AlphaFoldDB" id="A0A8S3ZD80"/>
<dbReference type="GO" id="GO:0004114">
    <property type="term" value="F:3',5'-cyclic-nucleotide phosphodiesterase activity"/>
    <property type="evidence" value="ECO:0007669"/>
    <property type="project" value="InterPro"/>
</dbReference>
<dbReference type="InterPro" id="IPR003018">
    <property type="entry name" value="GAF"/>
</dbReference>
<dbReference type="PROSITE" id="PS00126">
    <property type="entry name" value="PDEASE_I_1"/>
    <property type="match status" value="1"/>
</dbReference>
<keyword evidence="2" id="KW-0140">cGMP</keyword>
<dbReference type="SMART" id="SM00065">
    <property type="entry name" value="GAF"/>
    <property type="match status" value="1"/>
</dbReference>
<feature type="binding site" evidence="7">
    <location>
        <position position="319"/>
    </location>
    <ligand>
        <name>Zn(2+)</name>
        <dbReference type="ChEBI" id="CHEBI:29105"/>
        <label>1</label>
    </ligand>
</feature>
<evidence type="ECO:0000313" key="11">
    <source>
        <dbReference type="Proteomes" id="UP000678393"/>
    </source>
</evidence>
<dbReference type="PRINTS" id="PR00387">
    <property type="entry name" value="PDIESTERASE1"/>
</dbReference>
<evidence type="ECO:0000256" key="4">
    <source>
        <dbReference type="ARBA" id="ARBA00022801"/>
    </source>
</evidence>
<keyword evidence="11" id="KW-1185">Reference proteome</keyword>
<dbReference type="InterPro" id="IPR002073">
    <property type="entry name" value="PDEase_catalytic_dom"/>
</dbReference>
<reference evidence="10" key="1">
    <citation type="submission" date="2021-04" db="EMBL/GenBank/DDBJ databases">
        <authorList>
            <consortium name="Molecular Ecology Group"/>
        </authorList>
    </citation>
    <scope>NUCLEOTIDE SEQUENCE</scope>
</reference>
<evidence type="ECO:0000259" key="9">
    <source>
        <dbReference type="PROSITE" id="PS51845"/>
    </source>
</evidence>
<feature type="binding site" evidence="6">
    <location>
        <position position="354"/>
    </location>
    <ligand>
        <name>AMP</name>
        <dbReference type="ChEBI" id="CHEBI:456215"/>
    </ligand>
</feature>
<evidence type="ECO:0000256" key="2">
    <source>
        <dbReference type="ARBA" id="ARBA00022535"/>
    </source>
</evidence>
<dbReference type="SMART" id="SM00471">
    <property type="entry name" value="HDc"/>
    <property type="match status" value="1"/>
</dbReference>
<evidence type="ECO:0000256" key="6">
    <source>
        <dbReference type="PIRSR" id="PIRSR623088-2"/>
    </source>
</evidence>
<dbReference type="Pfam" id="PF00233">
    <property type="entry name" value="PDEase_I"/>
    <property type="match status" value="1"/>
</dbReference>
<dbReference type="CDD" id="cd00077">
    <property type="entry name" value="HDc"/>
    <property type="match status" value="1"/>
</dbReference>
<feature type="binding site" evidence="7">
    <location>
        <position position="354"/>
    </location>
    <ligand>
        <name>Zn(2+)</name>
        <dbReference type="ChEBI" id="CHEBI:29105"/>
        <label>2</label>
    </ligand>
</feature>
<dbReference type="OrthoDB" id="295473at2759"/>
<accession>A0A8S3ZD80</accession>
<evidence type="ECO:0000256" key="5">
    <source>
        <dbReference type="PIRSR" id="PIRSR623088-1"/>
    </source>
</evidence>
<feature type="binding site" evidence="7">
    <location>
        <position position="464"/>
    </location>
    <ligand>
        <name>Zn(2+)</name>
        <dbReference type="ChEBI" id="CHEBI:29105"/>
        <label>1</label>
    </ligand>
</feature>
<keyword evidence="3 7" id="KW-0479">Metal-binding</keyword>
<comment type="caution">
    <text evidence="10">The sequence shown here is derived from an EMBL/GenBank/DDBJ whole genome shotgun (WGS) entry which is preliminary data.</text>
</comment>
<comment type="similarity">
    <text evidence="1 8">Belongs to the cyclic nucleotide phosphodiesterase family.</text>
</comment>
<feature type="active site" description="Proton donor" evidence="5">
    <location>
        <position position="315"/>
    </location>
</feature>
<dbReference type="GO" id="GO:0007165">
    <property type="term" value="P:signal transduction"/>
    <property type="evidence" value="ECO:0007669"/>
    <property type="project" value="InterPro"/>
</dbReference>
<evidence type="ECO:0000313" key="10">
    <source>
        <dbReference type="EMBL" id="CAG5127119.1"/>
    </source>
</evidence>
<dbReference type="SUPFAM" id="SSF109604">
    <property type="entry name" value="HD-domain/PDEase-like"/>
    <property type="match status" value="1"/>
</dbReference>
<dbReference type="PROSITE" id="PS51845">
    <property type="entry name" value="PDEASE_I_2"/>
    <property type="match status" value="1"/>
</dbReference>
<dbReference type="FunFam" id="3.30.450.40:FF:000005">
    <property type="entry name" value="Phosphodiesterase"/>
    <property type="match status" value="1"/>
</dbReference>
<feature type="binding site" evidence="6">
    <location>
        <position position="516"/>
    </location>
    <ligand>
        <name>AMP</name>
        <dbReference type="ChEBI" id="CHEBI:456215"/>
    </ligand>
</feature>
<dbReference type="InterPro" id="IPR023174">
    <property type="entry name" value="PDEase_CS"/>
</dbReference>
<sequence>MLHRVFLFLKRWLLQRIRGKPMGNKLNTTRKSSARKTNLNDFLLEVAKSIFTDIFNVDVVIVKIMNYAQRLVDADRASLFLVDEKKHELYARVFDVGLTCSTYRDLAALDLEEALKLSSIREIRFPISKGVAGYVATTGNILNIKDAYKDDRFNPEVDIVTGYKTKSILCMPIFIRGSVIGVVEMVNKTHGSFTKADEYAFELFAVYCGLALFHAELYEKIWRSEKKYKVALDVLSYHSQATIEELRELRQKPIPTCLPSITHYSFSPWHVSESNKPVYCLYMFKKLFGSRRYDLDDVMRFTLTVRKNYRKVPYHNWSHGFAVANTMFTIIETSQHQLNSLECLTLFVACLCHDLDHRGKTNQYMIQSSSPLAAVYTTSTLEHHHFNQTVTILQNEGHNIFKYLTSEQYKTVLGDMRRYILATDITAFFENRIAMEKILSTGHFSWDTIHHRNVLVALLMTACDLCSVFKPWHIHRQLVYDIMDEFWLQGDEEIMSGLVPTDLMDRRKKAALPKLQVDFTKSICLPCYVLVHRLLPDTKPMLDGCTTNLKNWQKQADDSGGTEV</sequence>
<dbReference type="InterPro" id="IPR036971">
    <property type="entry name" value="PDEase_catalytic_dom_sf"/>
</dbReference>
<feature type="binding site" evidence="7">
    <location>
        <position position="354"/>
    </location>
    <ligand>
        <name>Zn(2+)</name>
        <dbReference type="ChEBI" id="CHEBI:29105"/>
        <label>1</label>
    </ligand>
</feature>
<feature type="binding site" evidence="6">
    <location>
        <begin position="315"/>
        <end position="319"/>
    </location>
    <ligand>
        <name>AMP</name>
        <dbReference type="ChEBI" id="CHEBI:456215"/>
    </ligand>
</feature>
<gene>
    <name evidence="10" type="ORF">CUNI_LOCUS12677</name>
</gene>
<dbReference type="SUPFAM" id="SSF55781">
    <property type="entry name" value="GAF domain-like"/>
    <property type="match status" value="1"/>
</dbReference>
<evidence type="ECO:0000256" key="7">
    <source>
        <dbReference type="PIRSR" id="PIRSR623088-3"/>
    </source>
</evidence>
<feature type="domain" description="PDEase" evidence="9">
    <location>
        <begin position="242"/>
        <end position="559"/>
    </location>
</feature>
<dbReference type="FunFam" id="1.10.1300.10:FF:000003">
    <property type="entry name" value="Phosphodiesterase"/>
    <property type="match status" value="1"/>
</dbReference>
<evidence type="ECO:0000256" key="8">
    <source>
        <dbReference type="RuleBase" id="RU363067"/>
    </source>
</evidence>
<dbReference type="PANTHER" id="PTHR11347">
    <property type="entry name" value="CYCLIC NUCLEOTIDE PHOSPHODIESTERASE"/>
    <property type="match status" value="1"/>
</dbReference>
<dbReference type="Gene3D" id="3.30.450.40">
    <property type="match status" value="1"/>
</dbReference>
<keyword evidence="4 8" id="KW-0378">Hydrolase</keyword>
<dbReference type="Proteomes" id="UP000678393">
    <property type="component" value="Unassembled WGS sequence"/>
</dbReference>
<organism evidence="10 11">
    <name type="scientific">Candidula unifasciata</name>
    <dbReference type="NCBI Taxonomy" id="100452"/>
    <lineage>
        <taxon>Eukaryota</taxon>
        <taxon>Metazoa</taxon>
        <taxon>Spiralia</taxon>
        <taxon>Lophotrochozoa</taxon>
        <taxon>Mollusca</taxon>
        <taxon>Gastropoda</taxon>
        <taxon>Heterobranchia</taxon>
        <taxon>Euthyneura</taxon>
        <taxon>Panpulmonata</taxon>
        <taxon>Eupulmonata</taxon>
        <taxon>Stylommatophora</taxon>
        <taxon>Helicina</taxon>
        <taxon>Helicoidea</taxon>
        <taxon>Geomitridae</taxon>
        <taxon>Candidula</taxon>
    </lineage>
</organism>
<dbReference type="EC" id="3.1.4.-" evidence="8"/>
<name>A0A8S3ZD80_9EUPU</name>
<feature type="binding site" evidence="7">
    <location>
        <position position="353"/>
    </location>
    <ligand>
        <name>Zn(2+)</name>
        <dbReference type="ChEBI" id="CHEBI:29105"/>
        <label>1</label>
    </ligand>
</feature>
<feature type="binding site" evidence="6">
    <location>
        <position position="464"/>
    </location>
    <ligand>
        <name>AMP</name>
        <dbReference type="ChEBI" id="CHEBI:456215"/>
    </ligand>
</feature>
<proteinExistence type="inferred from homology"/>
<dbReference type="GO" id="GO:0046872">
    <property type="term" value="F:metal ion binding"/>
    <property type="evidence" value="ECO:0007669"/>
    <property type="project" value="UniProtKB-KW"/>
</dbReference>
<dbReference type="InterPro" id="IPR023088">
    <property type="entry name" value="PDEase"/>
</dbReference>
<dbReference type="EMBL" id="CAJHNH020002576">
    <property type="protein sequence ID" value="CAG5127119.1"/>
    <property type="molecule type" value="Genomic_DNA"/>
</dbReference>
<evidence type="ECO:0000256" key="1">
    <source>
        <dbReference type="ARBA" id="ARBA00007648"/>
    </source>
</evidence>
<dbReference type="Gene3D" id="1.10.1300.10">
    <property type="entry name" value="3'5'-cyclic nucleotide phosphodiesterase, catalytic domain"/>
    <property type="match status" value="1"/>
</dbReference>
<dbReference type="Pfam" id="PF01590">
    <property type="entry name" value="GAF"/>
    <property type="match status" value="1"/>
</dbReference>